<dbReference type="Proteomes" id="UP000436088">
    <property type="component" value="Unassembled WGS sequence"/>
</dbReference>
<dbReference type="SUPFAM" id="SSF103473">
    <property type="entry name" value="MFS general substrate transporter"/>
    <property type="match status" value="1"/>
</dbReference>
<evidence type="ECO:0000256" key="5">
    <source>
        <dbReference type="ARBA" id="ARBA00022989"/>
    </source>
</evidence>
<evidence type="ECO:0000313" key="8">
    <source>
        <dbReference type="Proteomes" id="UP000436088"/>
    </source>
</evidence>
<evidence type="ECO:0000256" key="2">
    <source>
        <dbReference type="ARBA" id="ARBA00010992"/>
    </source>
</evidence>
<dbReference type="GO" id="GO:0016020">
    <property type="term" value="C:membrane"/>
    <property type="evidence" value="ECO:0007669"/>
    <property type="project" value="UniProtKB-SubCell"/>
</dbReference>
<accession>A0A6A2ZAE7</accession>
<evidence type="ECO:0000256" key="4">
    <source>
        <dbReference type="ARBA" id="ARBA00022692"/>
    </source>
</evidence>
<dbReference type="GO" id="GO:0015144">
    <property type="term" value="F:carbohydrate transmembrane transporter activity"/>
    <property type="evidence" value="ECO:0007669"/>
    <property type="project" value="InterPro"/>
</dbReference>
<dbReference type="EMBL" id="VEPZ02001189">
    <property type="protein sequence ID" value="KAE8688450.1"/>
    <property type="molecule type" value="Genomic_DNA"/>
</dbReference>
<reference evidence="7" key="1">
    <citation type="submission" date="2019-09" db="EMBL/GenBank/DDBJ databases">
        <title>Draft genome information of white flower Hibiscus syriacus.</title>
        <authorList>
            <person name="Kim Y.-M."/>
        </authorList>
    </citation>
    <scope>NUCLEOTIDE SEQUENCE [LARGE SCALE GENOMIC DNA]</scope>
    <source>
        <strain evidence="7">YM2019G1</strain>
    </source>
</reference>
<keyword evidence="4" id="KW-0812">Transmembrane</keyword>
<keyword evidence="6" id="KW-0472">Membrane</keyword>
<dbReference type="Pfam" id="PF00083">
    <property type="entry name" value="Sugar_tr"/>
    <property type="match status" value="1"/>
</dbReference>
<sequence>MGILIANLINYKTDKIHPWGWRLSLGLTTVPATLMFVGGLALPETPNSLAEQGKLEEHYHWHELDSVLCSCHVSDLGFQIWGITDILCLNKWNACRCYTRFDGFGGQIWSKSNFHQ</sequence>
<protein>
    <recommendedName>
        <fullName evidence="9">Major facilitator superfamily (MFS) profile domain-containing protein</fullName>
    </recommendedName>
</protein>
<comment type="similarity">
    <text evidence="2">Belongs to the major facilitator superfamily. Sugar transporter (TC 2.A.1.1) family.</text>
</comment>
<keyword evidence="8" id="KW-1185">Reference proteome</keyword>
<comment type="caution">
    <text evidence="7">The sequence shown here is derived from an EMBL/GenBank/DDBJ whole genome shotgun (WGS) entry which is preliminary data.</text>
</comment>
<keyword evidence="5" id="KW-1133">Transmembrane helix</keyword>
<comment type="subcellular location">
    <subcellularLocation>
        <location evidence="1">Membrane</location>
    </subcellularLocation>
</comment>
<evidence type="ECO:0000256" key="1">
    <source>
        <dbReference type="ARBA" id="ARBA00004370"/>
    </source>
</evidence>
<dbReference type="InterPro" id="IPR045262">
    <property type="entry name" value="STP/PLT_plant"/>
</dbReference>
<evidence type="ECO:0000256" key="6">
    <source>
        <dbReference type="ARBA" id="ARBA00023136"/>
    </source>
</evidence>
<dbReference type="AlphaFoldDB" id="A0A6A2ZAE7"/>
<dbReference type="InterPro" id="IPR005828">
    <property type="entry name" value="MFS_sugar_transport-like"/>
</dbReference>
<dbReference type="InterPro" id="IPR036259">
    <property type="entry name" value="MFS_trans_sf"/>
</dbReference>
<name>A0A6A2ZAE7_HIBSY</name>
<evidence type="ECO:0000256" key="3">
    <source>
        <dbReference type="ARBA" id="ARBA00022448"/>
    </source>
</evidence>
<evidence type="ECO:0008006" key="9">
    <source>
        <dbReference type="Google" id="ProtNLM"/>
    </source>
</evidence>
<evidence type="ECO:0000313" key="7">
    <source>
        <dbReference type="EMBL" id="KAE8688450.1"/>
    </source>
</evidence>
<proteinExistence type="inferred from homology"/>
<organism evidence="7 8">
    <name type="scientific">Hibiscus syriacus</name>
    <name type="common">Rose of Sharon</name>
    <dbReference type="NCBI Taxonomy" id="106335"/>
    <lineage>
        <taxon>Eukaryota</taxon>
        <taxon>Viridiplantae</taxon>
        <taxon>Streptophyta</taxon>
        <taxon>Embryophyta</taxon>
        <taxon>Tracheophyta</taxon>
        <taxon>Spermatophyta</taxon>
        <taxon>Magnoliopsida</taxon>
        <taxon>eudicotyledons</taxon>
        <taxon>Gunneridae</taxon>
        <taxon>Pentapetalae</taxon>
        <taxon>rosids</taxon>
        <taxon>malvids</taxon>
        <taxon>Malvales</taxon>
        <taxon>Malvaceae</taxon>
        <taxon>Malvoideae</taxon>
        <taxon>Hibiscus</taxon>
    </lineage>
</organism>
<dbReference type="Gene3D" id="1.20.1250.20">
    <property type="entry name" value="MFS general substrate transporter like domains"/>
    <property type="match status" value="1"/>
</dbReference>
<gene>
    <name evidence="7" type="ORF">F3Y22_tig00110986pilonHSYRG00033</name>
</gene>
<keyword evidence="3" id="KW-0813">Transport</keyword>
<dbReference type="PANTHER" id="PTHR23500">
    <property type="entry name" value="SOLUTE CARRIER FAMILY 2, FACILITATED GLUCOSE TRANSPORTER"/>
    <property type="match status" value="1"/>
</dbReference>
<dbReference type="PANTHER" id="PTHR23500:SF14">
    <property type="entry name" value="SUGAR TRANSPORT PROTEIN 14"/>
    <property type="match status" value="1"/>
</dbReference>